<reference evidence="2 4" key="1">
    <citation type="journal article" date="2014" name="Genome Announc.">
        <title>Draft Genome Sequence of Xylella fastidiosa Pear Leaf Scorch Strain in Taiwan.</title>
        <authorList>
            <person name="Su C.C."/>
            <person name="Deng W.L."/>
            <person name="Jan F.J."/>
            <person name="Chang C.J."/>
            <person name="Huang H."/>
            <person name="Chen J."/>
        </authorList>
    </citation>
    <scope>NUCLEOTIDE SEQUENCE [LARGE SCALE GENOMIC DNA]</scope>
    <source>
        <strain evidence="2 4">PLS229</strain>
    </source>
</reference>
<dbReference type="Proteomes" id="UP000020406">
    <property type="component" value="Unassembled WGS sequence"/>
</dbReference>
<evidence type="ECO:0000313" key="5">
    <source>
        <dbReference type="Proteomes" id="UP001430701"/>
    </source>
</evidence>
<dbReference type="AlphaFoldDB" id="Z9JI31"/>
<evidence type="ECO:0000313" key="3">
    <source>
        <dbReference type="EMBL" id="MCD8472254.1"/>
    </source>
</evidence>
<dbReference type="EMBL" id="JAJPPU010000001">
    <property type="protein sequence ID" value="MCD8472254.1"/>
    <property type="molecule type" value="Genomic_DNA"/>
</dbReference>
<keyword evidence="1" id="KW-0472">Membrane</keyword>
<evidence type="ECO:0000313" key="2">
    <source>
        <dbReference type="EMBL" id="EWS77417.1"/>
    </source>
</evidence>
<dbReference type="EMBL" id="JDSQ01000020">
    <property type="protein sequence ID" value="EWS77417.1"/>
    <property type="molecule type" value="Genomic_DNA"/>
</dbReference>
<keyword evidence="5" id="KW-1185">Reference proteome</keyword>
<feature type="transmembrane region" description="Helical" evidence="1">
    <location>
        <begin position="91"/>
        <end position="113"/>
    </location>
</feature>
<evidence type="ECO:0000313" key="4">
    <source>
        <dbReference type="Proteomes" id="UP000020406"/>
    </source>
</evidence>
<feature type="transmembrane region" description="Helical" evidence="1">
    <location>
        <begin position="45"/>
        <end position="70"/>
    </location>
</feature>
<comment type="caution">
    <text evidence="2">The sequence shown here is derived from an EMBL/GenBank/DDBJ whole genome shotgun (WGS) entry which is preliminary data.</text>
</comment>
<dbReference type="Proteomes" id="UP001430701">
    <property type="component" value="Unassembled WGS sequence"/>
</dbReference>
<dbReference type="PATRIC" id="fig|1444770.3.peg.2543"/>
<keyword evidence="1" id="KW-1133">Transmembrane helix</keyword>
<proteinExistence type="predicted"/>
<dbReference type="eggNOG" id="COG5652">
    <property type="taxonomic scope" value="Bacteria"/>
</dbReference>
<reference evidence="3" key="2">
    <citation type="submission" date="2021-11" db="EMBL/GenBank/DDBJ databases">
        <title>Genome sequence of Xylella taiwanensis PLS432.</title>
        <authorList>
            <person name="Weng L.-W."/>
            <person name="Su C.-C."/>
            <person name="Tsai C.-W."/>
            <person name="Kuo C.-H."/>
        </authorList>
    </citation>
    <scope>NUCLEOTIDE SEQUENCE</scope>
    <source>
        <strain evidence="3">PLS432</strain>
    </source>
</reference>
<keyword evidence="1" id="KW-0812">Transmembrane</keyword>
<dbReference type="PANTHER" id="PTHR28008">
    <property type="entry name" value="DOMAIN PROTEIN, PUTATIVE (AFU_ORTHOLOGUE AFUA_3G10980)-RELATED"/>
    <property type="match status" value="1"/>
</dbReference>
<gene>
    <name evidence="2" type="ORF">AF72_10745</name>
    <name evidence="3" type="ORF">LPH55_01900</name>
</gene>
<dbReference type="PANTHER" id="PTHR28008:SF1">
    <property type="entry name" value="DOMAIN PROTEIN, PUTATIVE (AFU_ORTHOLOGUE AFUA_3G10980)-RELATED"/>
    <property type="match status" value="1"/>
</dbReference>
<organism evidence="2 4">
    <name type="scientific">Xylella taiwanensis</name>
    <dbReference type="NCBI Taxonomy" id="1444770"/>
    <lineage>
        <taxon>Bacteria</taxon>
        <taxon>Pseudomonadati</taxon>
        <taxon>Pseudomonadota</taxon>
        <taxon>Gammaproteobacteria</taxon>
        <taxon>Lysobacterales</taxon>
        <taxon>Lysobacteraceae</taxon>
        <taxon>Xylella</taxon>
    </lineage>
</organism>
<protein>
    <submittedName>
        <fullName evidence="2">Antibiotic resistance protein VanZ</fullName>
    </submittedName>
</protein>
<dbReference type="STRING" id="1444770.AF72_10745"/>
<name>Z9JI31_9GAMM</name>
<sequence>MLWLCLWITAILAVIIASLLPQQDLPQVPAGVDKVEHLLSYFLLAWWAAALFARPLIVLAVGAGLVLLGIGIEFAQAAFTIDRIADAADALANMVGVVLGLLMRLTPLGAVLVRLDASLFSSP</sequence>
<evidence type="ECO:0000256" key="1">
    <source>
        <dbReference type="SAM" id="Phobius"/>
    </source>
</evidence>
<accession>Z9JI31</accession>